<name>A4G3D6_HERAR</name>
<dbReference type="Proteomes" id="UP000006697">
    <property type="component" value="Chromosome"/>
</dbReference>
<reference evidence="1 2" key="1">
    <citation type="journal article" date="2007" name="PLoS Genet.">
        <title>A tale of two oxidation states: bacterial colonization of arsenic-rich environments.</title>
        <authorList>
            <person name="Muller D."/>
            <person name="Medigue C."/>
            <person name="Koechler S."/>
            <person name="Barbe V."/>
            <person name="Barakat M."/>
            <person name="Talla E."/>
            <person name="Bonnefoy V."/>
            <person name="Krin E."/>
            <person name="Arsene-Ploetze F."/>
            <person name="Carapito C."/>
            <person name="Chandler M."/>
            <person name="Cournoyer B."/>
            <person name="Cruveiller S."/>
            <person name="Dossat C."/>
            <person name="Duval S."/>
            <person name="Heymann M."/>
            <person name="Leize E."/>
            <person name="Lieutaud A."/>
            <person name="Lievremont D."/>
            <person name="Makita Y."/>
            <person name="Mangenot S."/>
            <person name="Nitschke W."/>
            <person name="Ortet P."/>
            <person name="Perdrial N."/>
            <person name="Schoepp B."/>
            <person name="Siguier N."/>
            <person name="Simeonova D.D."/>
            <person name="Rouy Z."/>
            <person name="Segurens B."/>
            <person name="Turlin E."/>
            <person name="Vallenet D."/>
            <person name="Van Dorsselaer A."/>
            <person name="Weiss S."/>
            <person name="Weissenbach J."/>
            <person name="Lett M.C."/>
            <person name="Danchin A."/>
            <person name="Bertin P.N."/>
        </authorList>
    </citation>
    <scope>NUCLEOTIDE SEQUENCE [LARGE SCALE GENOMIC DNA]</scope>
    <source>
        <strain evidence="2">ULPAs1</strain>
    </source>
</reference>
<organism evidence="1 2">
    <name type="scientific">Herminiimonas arsenicoxydans</name>
    <dbReference type="NCBI Taxonomy" id="204773"/>
    <lineage>
        <taxon>Bacteria</taxon>
        <taxon>Pseudomonadati</taxon>
        <taxon>Pseudomonadota</taxon>
        <taxon>Betaproteobacteria</taxon>
        <taxon>Burkholderiales</taxon>
        <taxon>Oxalobacteraceae</taxon>
        <taxon>Herminiimonas</taxon>
    </lineage>
</organism>
<dbReference type="EMBL" id="CU207211">
    <property type="protein sequence ID" value="CAL61023.1"/>
    <property type="molecule type" value="Genomic_DNA"/>
</dbReference>
<evidence type="ECO:0000313" key="2">
    <source>
        <dbReference type="Proteomes" id="UP000006697"/>
    </source>
</evidence>
<evidence type="ECO:0000313" key="1">
    <source>
        <dbReference type="EMBL" id="CAL61023.1"/>
    </source>
</evidence>
<dbReference type="HOGENOM" id="CLU_3310919_0_0_4"/>
<gene>
    <name evidence="1" type="ordered locus">HEAR0834</name>
</gene>
<dbReference type="KEGG" id="har:HEAR0834"/>
<proteinExistence type="predicted"/>
<sequence>MLQERGEFTLLTDARPPFTHWPKGKHGALSVLDIARALL</sequence>
<dbReference type="AlphaFoldDB" id="A4G3D6"/>
<keyword evidence="2" id="KW-1185">Reference proteome</keyword>
<accession>A4G3D6</accession>
<protein>
    <submittedName>
        <fullName evidence="1">Uncharacterized protein</fullName>
    </submittedName>
</protein>